<dbReference type="Gene3D" id="2.40.50.140">
    <property type="entry name" value="Nucleic acid-binding proteins"/>
    <property type="match status" value="1"/>
</dbReference>
<keyword evidence="3" id="KW-0699">rRNA-binding</keyword>
<evidence type="ECO:0000256" key="3">
    <source>
        <dbReference type="HAMAP-Rule" id="MF_01820"/>
    </source>
</evidence>
<evidence type="ECO:0000313" key="7">
    <source>
        <dbReference type="Proteomes" id="UP001204851"/>
    </source>
</evidence>
<evidence type="ECO:0000259" key="5">
    <source>
        <dbReference type="PROSITE" id="PS51721"/>
    </source>
</evidence>
<keyword evidence="3" id="KW-0479">Metal-binding</keyword>
<dbReference type="NCBIfam" id="TIGR00157">
    <property type="entry name" value="ribosome small subunit-dependent GTPase A"/>
    <property type="match status" value="1"/>
</dbReference>
<gene>
    <name evidence="3 6" type="primary">rsgA</name>
    <name evidence="6" type="ORF">M0L44_08405</name>
</gene>
<feature type="binding site" evidence="3">
    <location>
        <begin position="131"/>
        <end position="134"/>
    </location>
    <ligand>
        <name>GTP</name>
        <dbReference type="ChEBI" id="CHEBI:37565"/>
    </ligand>
</feature>
<dbReference type="Gene3D" id="1.10.40.50">
    <property type="entry name" value="Probable gtpase engc, domain 3"/>
    <property type="match status" value="1"/>
</dbReference>
<dbReference type="Gene3D" id="3.40.50.300">
    <property type="entry name" value="P-loop containing nucleotide triphosphate hydrolases"/>
    <property type="match status" value="1"/>
</dbReference>
<dbReference type="PROSITE" id="PS50936">
    <property type="entry name" value="ENGC_GTPASE"/>
    <property type="match status" value="1"/>
</dbReference>
<keyword evidence="3" id="KW-0862">Zinc</keyword>
<keyword evidence="3" id="KW-0694">RNA-binding</keyword>
<dbReference type="EC" id="3.6.1.-" evidence="3"/>
<comment type="subcellular location">
    <subcellularLocation>
        <location evidence="3">Cytoplasm</location>
    </subcellularLocation>
</comment>
<feature type="domain" description="CP-type G" evidence="5">
    <location>
        <begin position="81"/>
        <end position="248"/>
    </location>
</feature>
<feature type="domain" description="EngC GTPase" evidence="4">
    <location>
        <begin position="92"/>
        <end position="246"/>
    </location>
</feature>
<keyword evidence="3" id="KW-0963">Cytoplasm</keyword>
<dbReference type="Pfam" id="PF03193">
    <property type="entry name" value="RsgA_GTPase"/>
    <property type="match status" value="1"/>
</dbReference>
<comment type="function">
    <text evidence="3">One of several proteins that assist in the late maturation steps of the functional core of the 30S ribosomal subunit. Helps release RbfA from mature subunits. May play a role in the assembly of ribosomal proteins into the subunit. Circularly permuted GTPase that catalyzes slow GTP hydrolysis, GTPase activity is stimulated by the 30S ribosomal subunit.</text>
</comment>
<proteinExistence type="inferred from homology"/>
<sequence>MKRPSRGGAAKGGANGALQEALVVGSHGRHVVIETPEGERLLAHSRGKKSACVVGDRVRWAPAGDEAVVEALSPRRNLLMRQDEWRSKSFAANLDQLLIMLAGEPMFSESQLNRALIAAEDAGIRAVLLLNKVDLPTGDLARERLAPYRAMGLTVLETSLKAQPDAALALLAPVLAGHTTLVLGPSGMGKSTLINLMLPQAQAQVGEISQALNAGRHTTTTTTWYWLGDAVEGQVRGALIDSPGFQEFGLMHITPQRLPELMPDLRAQLGHCRFYNCTHRHEPGCGVREALDRGEISPNRYRLYEALWDELEAGQRPG</sequence>
<name>A0ABT1BKI7_9BURK</name>
<evidence type="ECO:0000313" key="6">
    <source>
        <dbReference type="EMBL" id="MCO5976728.1"/>
    </source>
</evidence>
<evidence type="ECO:0000256" key="2">
    <source>
        <dbReference type="ARBA" id="ARBA00023134"/>
    </source>
</evidence>
<dbReference type="InterPro" id="IPR030378">
    <property type="entry name" value="G_CP_dom"/>
</dbReference>
<dbReference type="InterPro" id="IPR010914">
    <property type="entry name" value="RsgA_GTPase_dom"/>
</dbReference>
<dbReference type="RefSeq" id="WP_252769182.1">
    <property type="nucleotide sequence ID" value="NZ_JAMXMC010000004.1"/>
</dbReference>
<evidence type="ECO:0000259" key="4">
    <source>
        <dbReference type="PROSITE" id="PS50936"/>
    </source>
</evidence>
<dbReference type="PANTHER" id="PTHR32120:SF11">
    <property type="entry name" value="SMALL RIBOSOMAL SUBUNIT BIOGENESIS GTPASE RSGA 1, MITOCHONDRIAL-RELATED"/>
    <property type="match status" value="1"/>
</dbReference>
<dbReference type="PROSITE" id="PS51721">
    <property type="entry name" value="G_CP"/>
    <property type="match status" value="1"/>
</dbReference>
<feature type="binding site" evidence="3">
    <location>
        <position position="285"/>
    </location>
    <ligand>
        <name>Zn(2+)</name>
        <dbReference type="ChEBI" id="CHEBI:29105"/>
    </ligand>
</feature>
<feature type="binding site" evidence="3">
    <location>
        <position position="279"/>
    </location>
    <ligand>
        <name>Zn(2+)</name>
        <dbReference type="ChEBI" id="CHEBI:29105"/>
    </ligand>
</feature>
<feature type="binding site" evidence="3">
    <location>
        <position position="277"/>
    </location>
    <ligand>
        <name>Zn(2+)</name>
        <dbReference type="ChEBI" id="CHEBI:29105"/>
    </ligand>
</feature>
<comment type="subunit">
    <text evidence="3">Monomer. Associates with 30S ribosomal subunit, binds 16S rRNA.</text>
</comment>
<dbReference type="InterPro" id="IPR027417">
    <property type="entry name" value="P-loop_NTPase"/>
</dbReference>
<dbReference type="SUPFAM" id="SSF52540">
    <property type="entry name" value="P-loop containing nucleoside triphosphate hydrolases"/>
    <property type="match status" value="1"/>
</dbReference>
<protein>
    <recommendedName>
        <fullName evidence="3">Small ribosomal subunit biogenesis GTPase RsgA</fullName>
        <ecNumber evidence="3">3.6.1.-</ecNumber>
    </recommendedName>
</protein>
<dbReference type="InterPro" id="IPR012340">
    <property type="entry name" value="NA-bd_OB-fold"/>
</dbReference>
<comment type="similarity">
    <text evidence="3">Belongs to the TRAFAC class YlqF/YawG GTPase family. RsgA subfamily.</text>
</comment>
<keyword evidence="3" id="KW-0378">Hydrolase</keyword>
<dbReference type="HAMAP" id="MF_01820">
    <property type="entry name" value="GTPase_RsgA"/>
    <property type="match status" value="1"/>
</dbReference>
<dbReference type="PANTHER" id="PTHR32120">
    <property type="entry name" value="SMALL RIBOSOMAL SUBUNIT BIOGENESIS GTPASE RSGA"/>
    <property type="match status" value="1"/>
</dbReference>
<feature type="binding site" evidence="3">
    <location>
        <position position="272"/>
    </location>
    <ligand>
        <name>Zn(2+)</name>
        <dbReference type="ChEBI" id="CHEBI:29105"/>
    </ligand>
</feature>
<evidence type="ECO:0000256" key="1">
    <source>
        <dbReference type="ARBA" id="ARBA00022741"/>
    </source>
</evidence>
<keyword evidence="7" id="KW-1185">Reference proteome</keyword>
<organism evidence="6 7">
    <name type="scientific">Ideonella oryzae</name>
    <dbReference type="NCBI Taxonomy" id="2937441"/>
    <lineage>
        <taxon>Bacteria</taxon>
        <taxon>Pseudomonadati</taxon>
        <taxon>Pseudomonadota</taxon>
        <taxon>Betaproteobacteria</taxon>
        <taxon>Burkholderiales</taxon>
        <taxon>Sphaerotilaceae</taxon>
        <taxon>Ideonella</taxon>
    </lineage>
</organism>
<keyword evidence="1 3" id="KW-0547">Nucleotide-binding</keyword>
<comment type="cofactor">
    <cofactor evidence="3">
        <name>Zn(2+)</name>
        <dbReference type="ChEBI" id="CHEBI:29105"/>
    </cofactor>
    <text evidence="3">Binds 1 zinc ion per subunit.</text>
</comment>
<dbReference type="CDD" id="cd01854">
    <property type="entry name" value="YjeQ_EngC"/>
    <property type="match status" value="1"/>
</dbReference>
<dbReference type="InterPro" id="IPR004881">
    <property type="entry name" value="Ribosome_biogen_GTPase_RsgA"/>
</dbReference>
<accession>A0ABT1BKI7</accession>
<reference evidence="6 7" key="1">
    <citation type="submission" date="2022-06" db="EMBL/GenBank/DDBJ databases">
        <title>Ideonella sp. NS12-5 Genome sequencing and assembly.</title>
        <authorList>
            <person name="Jung Y."/>
        </authorList>
    </citation>
    <scope>NUCLEOTIDE SEQUENCE [LARGE SCALE GENOMIC DNA]</scope>
    <source>
        <strain evidence="6 7">NS12-5</strain>
    </source>
</reference>
<feature type="binding site" evidence="3">
    <location>
        <begin position="184"/>
        <end position="192"/>
    </location>
    <ligand>
        <name>GTP</name>
        <dbReference type="ChEBI" id="CHEBI:37565"/>
    </ligand>
</feature>
<keyword evidence="3" id="KW-0690">Ribosome biogenesis</keyword>
<comment type="caution">
    <text evidence="6">The sequence shown here is derived from an EMBL/GenBank/DDBJ whole genome shotgun (WGS) entry which is preliminary data.</text>
</comment>
<keyword evidence="2 3" id="KW-0342">GTP-binding</keyword>
<dbReference type="Proteomes" id="UP001204851">
    <property type="component" value="Unassembled WGS sequence"/>
</dbReference>
<dbReference type="EMBL" id="JAMXMC010000004">
    <property type="protein sequence ID" value="MCO5976728.1"/>
    <property type="molecule type" value="Genomic_DNA"/>
</dbReference>